<evidence type="ECO:0000256" key="1">
    <source>
        <dbReference type="ARBA" id="ARBA00001974"/>
    </source>
</evidence>
<keyword evidence="5" id="KW-0560">Oxidoreductase</keyword>
<evidence type="ECO:0000256" key="5">
    <source>
        <dbReference type="RuleBase" id="RU362125"/>
    </source>
</evidence>
<dbReference type="InterPro" id="IPR006091">
    <property type="entry name" value="Acyl-CoA_Oxase/DH_mid-dom"/>
</dbReference>
<evidence type="ECO:0000256" key="3">
    <source>
        <dbReference type="ARBA" id="ARBA00022630"/>
    </source>
</evidence>
<organism evidence="9 10">
    <name type="scientific">Nocardiopsis aegyptia</name>
    <dbReference type="NCBI Taxonomy" id="220378"/>
    <lineage>
        <taxon>Bacteria</taxon>
        <taxon>Bacillati</taxon>
        <taxon>Actinomycetota</taxon>
        <taxon>Actinomycetes</taxon>
        <taxon>Streptosporangiales</taxon>
        <taxon>Nocardiopsidaceae</taxon>
        <taxon>Nocardiopsis</taxon>
    </lineage>
</organism>
<feature type="domain" description="Acyl-CoA dehydrogenase/oxidase C-terminal" evidence="6">
    <location>
        <begin position="221"/>
        <end position="364"/>
    </location>
</feature>
<dbReference type="Gene3D" id="2.40.110.10">
    <property type="entry name" value="Butyryl-CoA Dehydrogenase, subunit A, domain 2"/>
    <property type="match status" value="1"/>
</dbReference>
<protein>
    <submittedName>
        <fullName evidence="9">Methoxymalonate biosynthesis protein</fullName>
    </submittedName>
</protein>
<dbReference type="PANTHER" id="PTHR43884">
    <property type="entry name" value="ACYL-COA DEHYDROGENASE"/>
    <property type="match status" value="1"/>
</dbReference>
<dbReference type="Pfam" id="PF02771">
    <property type="entry name" value="Acyl-CoA_dh_N"/>
    <property type="match status" value="1"/>
</dbReference>
<dbReference type="Proteomes" id="UP000572051">
    <property type="component" value="Unassembled WGS sequence"/>
</dbReference>
<keyword evidence="10" id="KW-1185">Reference proteome</keyword>
<dbReference type="InterPro" id="IPR009100">
    <property type="entry name" value="AcylCoA_DH/oxidase_NM_dom_sf"/>
</dbReference>
<dbReference type="Pfam" id="PF00441">
    <property type="entry name" value="Acyl-CoA_dh_1"/>
    <property type="match status" value="1"/>
</dbReference>
<accession>A0A7Z0EKV5</accession>
<gene>
    <name evidence="9" type="ORF">HNR10_001643</name>
</gene>
<dbReference type="SUPFAM" id="SSF47203">
    <property type="entry name" value="Acyl-CoA dehydrogenase C-terminal domain-like"/>
    <property type="match status" value="1"/>
</dbReference>
<dbReference type="InterPro" id="IPR036250">
    <property type="entry name" value="AcylCo_DH-like_C"/>
</dbReference>
<evidence type="ECO:0000259" key="8">
    <source>
        <dbReference type="Pfam" id="PF02771"/>
    </source>
</evidence>
<sequence>MADDVTGLSARLGEVIGDRAGEWDREGRLPDEVLRELASAGLLCPQVPSAYGGLGLDSRGGGELTAHVGSLCSSVRSVMTSQQMVAGSIERLGDEAQRAAYLPRLAGGEIAAAAFSEPGAGSDLSAMATTIRADGDTVVVDGRKSWITTSAYADLLLVFGRFGDAAAAVMVPADAPGVTVERIGEPLGCRAAGHADITLDGVRVPAGAVLGRTGLPLPFLVTAALAHGRLSVAWGCVGILRACLAEARAHARTREQFGVPIARHQLVARHLAEIYTAEQIAARACEHASHCWDTGSPDMVTATVLAKHVSATHAVSGAGAALQVLASAGARDGHTVARAHRDARLMEIIEGSSEMCTLILADHVLATAD</sequence>
<evidence type="ECO:0000256" key="4">
    <source>
        <dbReference type="ARBA" id="ARBA00022827"/>
    </source>
</evidence>
<comment type="similarity">
    <text evidence="2 5">Belongs to the acyl-CoA dehydrogenase family.</text>
</comment>
<dbReference type="Gene3D" id="1.10.540.10">
    <property type="entry name" value="Acyl-CoA dehydrogenase/oxidase, N-terminal domain"/>
    <property type="match status" value="1"/>
</dbReference>
<comment type="cofactor">
    <cofactor evidence="1 5">
        <name>FAD</name>
        <dbReference type="ChEBI" id="CHEBI:57692"/>
    </cofactor>
</comment>
<comment type="caution">
    <text evidence="9">The sequence shown here is derived from an EMBL/GenBank/DDBJ whole genome shotgun (WGS) entry which is preliminary data.</text>
</comment>
<dbReference type="Gene3D" id="1.20.140.10">
    <property type="entry name" value="Butyryl-CoA Dehydrogenase, subunit A, domain 3"/>
    <property type="match status" value="1"/>
</dbReference>
<dbReference type="EMBL" id="JACCFS010000001">
    <property type="protein sequence ID" value="NYJ33762.1"/>
    <property type="molecule type" value="Genomic_DNA"/>
</dbReference>
<dbReference type="InterPro" id="IPR013786">
    <property type="entry name" value="AcylCoA_DH/ox_N"/>
</dbReference>
<evidence type="ECO:0000256" key="2">
    <source>
        <dbReference type="ARBA" id="ARBA00009347"/>
    </source>
</evidence>
<keyword evidence="4 5" id="KW-0274">FAD</keyword>
<dbReference type="PIRSF" id="PIRSF016578">
    <property type="entry name" value="HsaA"/>
    <property type="match status" value="1"/>
</dbReference>
<reference evidence="9 10" key="1">
    <citation type="submission" date="2020-07" db="EMBL/GenBank/DDBJ databases">
        <title>Sequencing the genomes of 1000 actinobacteria strains.</title>
        <authorList>
            <person name="Klenk H.-P."/>
        </authorList>
    </citation>
    <scope>NUCLEOTIDE SEQUENCE [LARGE SCALE GENOMIC DNA]</scope>
    <source>
        <strain evidence="9 10">DSM 44442</strain>
    </source>
</reference>
<evidence type="ECO:0000313" key="9">
    <source>
        <dbReference type="EMBL" id="NYJ33762.1"/>
    </source>
</evidence>
<evidence type="ECO:0000259" key="7">
    <source>
        <dbReference type="Pfam" id="PF02770"/>
    </source>
</evidence>
<dbReference type="SUPFAM" id="SSF56645">
    <property type="entry name" value="Acyl-CoA dehydrogenase NM domain-like"/>
    <property type="match status" value="1"/>
</dbReference>
<dbReference type="Pfam" id="PF02770">
    <property type="entry name" value="Acyl-CoA_dh_M"/>
    <property type="match status" value="1"/>
</dbReference>
<dbReference type="InterPro" id="IPR037069">
    <property type="entry name" value="AcylCoA_DH/ox_N_sf"/>
</dbReference>
<proteinExistence type="inferred from homology"/>
<name>A0A7Z0EKV5_9ACTN</name>
<keyword evidence="3 5" id="KW-0285">Flavoprotein</keyword>
<dbReference type="CDD" id="cd00567">
    <property type="entry name" value="ACAD"/>
    <property type="match status" value="1"/>
</dbReference>
<evidence type="ECO:0000259" key="6">
    <source>
        <dbReference type="Pfam" id="PF00441"/>
    </source>
</evidence>
<dbReference type="PANTHER" id="PTHR43884:SF12">
    <property type="entry name" value="ISOVALERYL-COA DEHYDROGENASE, MITOCHONDRIAL-RELATED"/>
    <property type="match status" value="1"/>
</dbReference>
<feature type="domain" description="Acyl-CoA dehydrogenase/oxidase N-terminal" evidence="8">
    <location>
        <begin position="15"/>
        <end position="109"/>
    </location>
</feature>
<dbReference type="AlphaFoldDB" id="A0A7Z0EKV5"/>
<dbReference type="GO" id="GO:0050660">
    <property type="term" value="F:flavin adenine dinucleotide binding"/>
    <property type="evidence" value="ECO:0007669"/>
    <property type="project" value="InterPro"/>
</dbReference>
<dbReference type="InterPro" id="IPR046373">
    <property type="entry name" value="Acyl-CoA_Oxase/DH_mid-dom_sf"/>
</dbReference>
<evidence type="ECO:0000313" key="10">
    <source>
        <dbReference type="Proteomes" id="UP000572051"/>
    </source>
</evidence>
<dbReference type="InterPro" id="IPR009075">
    <property type="entry name" value="AcylCo_DH/oxidase_C"/>
</dbReference>
<dbReference type="GO" id="GO:0003995">
    <property type="term" value="F:acyl-CoA dehydrogenase activity"/>
    <property type="evidence" value="ECO:0007669"/>
    <property type="project" value="TreeGrafter"/>
</dbReference>
<feature type="domain" description="Acyl-CoA oxidase/dehydrogenase middle" evidence="7">
    <location>
        <begin position="112"/>
        <end position="202"/>
    </location>
</feature>
<dbReference type="RefSeq" id="WP_179822110.1">
    <property type="nucleotide sequence ID" value="NZ_JACCFS010000001.1"/>
</dbReference>